<dbReference type="PANTHER" id="PTHR21137:SF3">
    <property type="entry name" value="ODORANT RECEPTOR 30A-RELATED"/>
    <property type="match status" value="1"/>
</dbReference>
<keyword evidence="5 10" id="KW-0552">Olfaction</keyword>
<dbReference type="PANTHER" id="PTHR21137">
    <property type="entry name" value="ODORANT RECEPTOR"/>
    <property type="match status" value="1"/>
</dbReference>
<keyword evidence="2" id="KW-1003">Cell membrane</keyword>
<evidence type="ECO:0000256" key="9">
    <source>
        <dbReference type="ARBA" id="ARBA00023224"/>
    </source>
</evidence>
<accession>A0A9E8D9Z6</accession>
<evidence type="ECO:0000256" key="5">
    <source>
        <dbReference type="ARBA" id="ARBA00022725"/>
    </source>
</evidence>
<evidence type="ECO:0000256" key="3">
    <source>
        <dbReference type="ARBA" id="ARBA00022606"/>
    </source>
</evidence>
<evidence type="ECO:0000256" key="4">
    <source>
        <dbReference type="ARBA" id="ARBA00022692"/>
    </source>
</evidence>
<evidence type="ECO:0000256" key="1">
    <source>
        <dbReference type="ARBA" id="ARBA00004651"/>
    </source>
</evidence>
<keyword evidence="9 10" id="KW-0807">Transducer</keyword>
<sequence>MEIWVFFNFSSDISIWNKIGHIMHNYQNLQLYSVNVKIFLKFGFIGSASKMKMSLMALVPFITEIGQLFNLFVTLDKDISETGLNFFFLGVVTSGIIRQFIITALKDEKYVRLLRWVECWYHELERSGNPQILGKLQDITKRAQTLTRIGFYAACIGMVGAFSFPFSFEERKFVVDVSYPFFDVKQTPFYEFFFLLQALVLVPTFCCVYLPFTNLLITFLMFGEVVLLDLRLKLNNINKNDETVMLRELKECIAYHKKIIEFRNDVEDLVALVNFFDVALFGLMFCMMLFFISMVDDLQSILTALIFIGFTFYTIAISYYHANKFTNESFEICYAAYNTPWYNGNLQMRKCVAIMIARSQKPLQITAGGLYPMTLETFQAIVRISYSYFSLLQGLNQ</sequence>
<feature type="transmembrane region" description="Helical" evidence="10">
    <location>
        <begin position="55"/>
        <end position="74"/>
    </location>
</feature>
<gene>
    <name evidence="11" type="primary">OR43a3</name>
</gene>
<keyword evidence="3 10" id="KW-0716">Sensory transduction</keyword>
<protein>
    <recommendedName>
        <fullName evidence="10">Odorant receptor</fullName>
    </recommendedName>
</protein>
<dbReference type="GO" id="GO:0005549">
    <property type="term" value="F:odorant binding"/>
    <property type="evidence" value="ECO:0007669"/>
    <property type="project" value="InterPro"/>
</dbReference>
<keyword evidence="6 10" id="KW-1133">Transmembrane helix</keyword>
<evidence type="ECO:0000256" key="10">
    <source>
        <dbReference type="RuleBase" id="RU351113"/>
    </source>
</evidence>
<keyword evidence="8 10" id="KW-0675">Receptor</keyword>
<feature type="transmembrane region" description="Helical" evidence="10">
    <location>
        <begin position="86"/>
        <end position="105"/>
    </location>
</feature>
<comment type="similarity">
    <text evidence="10">Belongs to the insect chemoreceptor superfamily. Heteromeric odorant receptor channel (TC 1.A.69) family.</text>
</comment>
<reference evidence="11" key="1">
    <citation type="journal article" date="2022" name="Int. J. Mol. Sci.">
        <title>Identification of Candidate Chemosensory Gene Families by Head Transcriptomes Analysis in the Mexican Fruit Fly, Anastrepha ludens Loew (Diptera: Tephritidae).</title>
        <authorList>
            <person name="Segura-Leon O.L."/>
            <person name="Torres-Huerta B."/>
            <person name="Estrada-Perez A.R."/>
            <person name="Cibrian-Tovar J."/>
            <person name="Hernandez-Hernandez F.C."/>
            <person name="Cruz-Jaramillo J.L."/>
            <person name="Meza-Hernandez J.S."/>
            <person name="Sanchez-Galicia F."/>
        </authorList>
    </citation>
    <scope>NUCLEOTIDE SEQUENCE</scope>
</reference>
<feature type="transmembrane region" description="Helical" evidence="10">
    <location>
        <begin position="298"/>
        <end position="320"/>
    </location>
</feature>
<organism evidence="11">
    <name type="scientific">Anastrepha ludens</name>
    <name type="common">Mexican fruit fly</name>
    <dbReference type="NCBI Taxonomy" id="28586"/>
    <lineage>
        <taxon>Eukaryota</taxon>
        <taxon>Metazoa</taxon>
        <taxon>Ecdysozoa</taxon>
        <taxon>Arthropoda</taxon>
        <taxon>Hexapoda</taxon>
        <taxon>Insecta</taxon>
        <taxon>Pterygota</taxon>
        <taxon>Neoptera</taxon>
        <taxon>Endopterygota</taxon>
        <taxon>Diptera</taxon>
        <taxon>Brachycera</taxon>
        <taxon>Muscomorpha</taxon>
        <taxon>Tephritoidea</taxon>
        <taxon>Tephritidae</taxon>
        <taxon>Anastrepha</taxon>
    </lineage>
</organism>
<dbReference type="AlphaFoldDB" id="A0A9E8D9Z6"/>
<feature type="transmembrane region" description="Helical" evidence="10">
    <location>
        <begin position="269"/>
        <end position="292"/>
    </location>
</feature>
<proteinExistence type="evidence at transcript level"/>
<feature type="transmembrane region" description="Helical" evidence="10">
    <location>
        <begin position="149"/>
        <end position="168"/>
    </location>
</feature>
<name>A0A9E8D9Z6_9MUSC</name>
<comment type="subcellular location">
    <subcellularLocation>
        <location evidence="1 10">Cell membrane</location>
        <topology evidence="1 10">Multi-pass membrane protein</topology>
    </subcellularLocation>
</comment>
<dbReference type="InterPro" id="IPR004117">
    <property type="entry name" value="7tm6_olfct_rcpt"/>
</dbReference>
<evidence type="ECO:0000256" key="2">
    <source>
        <dbReference type="ARBA" id="ARBA00022475"/>
    </source>
</evidence>
<keyword evidence="4 10" id="KW-0812">Transmembrane</keyword>
<dbReference type="GO" id="GO:0004984">
    <property type="term" value="F:olfactory receptor activity"/>
    <property type="evidence" value="ECO:0007669"/>
    <property type="project" value="InterPro"/>
</dbReference>
<dbReference type="Pfam" id="PF02949">
    <property type="entry name" value="7tm_6"/>
    <property type="match status" value="1"/>
</dbReference>
<comment type="caution">
    <text evidence="10">Lacks conserved residue(s) required for the propagation of feature annotation.</text>
</comment>
<dbReference type="GO" id="GO:0005886">
    <property type="term" value="C:plasma membrane"/>
    <property type="evidence" value="ECO:0007669"/>
    <property type="project" value="UniProtKB-SubCell"/>
</dbReference>
<keyword evidence="7 10" id="KW-0472">Membrane</keyword>
<dbReference type="GO" id="GO:0007165">
    <property type="term" value="P:signal transduction"/>
    <property type="evidence" value="ECO:0007669"/>
    <property type="project" value="UniProtKB-KW"/>
</dbReference>
<evidence type="ECO:0000256" key="8">
    <source>
        <dbReference type="ARBA" id="ARBA00023170"/>
    </source>
</evidence>
<evidence type="ECO:0000256" key="6">
    <source>
        <dbReference type="ARBA" id="ARBA00022989"/>
    </source>
</evidence>
<reference evidence="11" key="2">
    <citation type="submission" date="2022-05" db="EMBL/GenBank/DDBJ databases">
        <authorList>
            <person name="Segura Leon O.L."/>
            <person name="Torres Huerta B."/>
            <person name="Meza Hernandez S.J."/>
        </authorList>
    </citation>
    <scope>NUCLEOTIDE SEQUENCE</scope>
</reference>
<dbReference type="EMBL" id="ON420023">
    <property type="protein sequence ID" value="UZH23394.1"/>
    <property type="molecule type" value="mRNA"/>
</dbReference>
<evidence type="ECO:0000313" key="11">
    <source>
        <dbReference type="EMBL" id="UZH23394.1"/>
    </source>
</evidence>
<evidence type="ECO:0000256" key="7">
    <source>
        <dbReference type="ARBA" id="ARBA00023136"/>
    </source>
</evidence>
<feature type="transmembrane region" description="Helical" evidence="10">
    <location>
        <begin position="188"/>
        <end position="212"/>
    </location>
</feature>